<dbReference type="AlphaFoldDB" id="A0A9P3T6K7"/>
<organism evidence="3 4">
    <name type="scientific">Kluyvera intermedia</name>
    <name type="common">Enterobacter intermedius</name>
    <dbReference type="NCBI Taxonomy" id="61648"/>
    <lineage>
        <taxon>Bacteria</taxon>
        <taxon>Pseudomonadati</taxon>
        <taxon>Pseudomonadota</taxon>
        <taxon>Gammaproteobacteria</taxon>
        <taxon>Enterobacterales</taxon>
        <taxon>Enterobacteriaceae</taxon>
        <taxon>Kluyvera</taxon>
    </lineage>
</organism>
<evidence type="ECO:0000313" key="4">
    <source>
        <dbReference type="Proteomes" id="UP000867740"/>
    </source>
</evidence>
<dbReference type="InterPro" id="IPR007607">
    <property type="entry name" value="BacA/B"/>
</dbReference>
<evidence type="ECO:0000256" key="2">
    <source>
        <dbReference type="SAM" id="Phobius"/>
    </source>
</evidence>
<gene>
    <name evidence="3" type="ORF">I8531_000973</name>
</gene>
<comment type="caution">
    <text evidence="3">The sequence shown here is derived from an EMBL/GenBank/DDBJ whole genome shotgun (WGS) entry which is preliminary data.</text>
</comment>
<evidence type="ECO:0000256" key="1">
    <source>
        <dbReference type="ARBA" id="ARBA00044755"/>
    </source>
</evidence>
<reference evidence="3" key="1">
    <citation type="journal article" date="2018" name="Genome Biol.">
        <title>SKESA: strategic k-mer extension for scrupulous assemblies.</title>
        <authorList>
            <person name="Souvorov A."/>
            <person name="Agarwala R."/>
            <person name="Lipman D.J."/>
        </authorList>
    </citation>
    <scope>NUCLEOTIDE SEQUENCE</scope>
    <source>
        <strain evidence="3">CAVp300</strain>
    </source>
</reference>
<dbReference type="EMBL" id="DACSUM010000005">
    <property type="protein sequence ID" value="HAT3580712.1"/>
    <property type="molecule type" value="Genomic_DNA"/>
</dbReference>
<dbReference type="PANTHER" id="PTHR35024">
    <property type="entry name" value="HYPOTHETICAL CYTOSOLIC PROTEIN"/>
    <property type="match status" value="1"/>
</dbReference>
<reference evidence="3" key="2">
    <citation type="submission" date="2020-10" db="EMBL/GenBank/DDBJ databases">
        <authorList>
            <consortium name="NCBI Pathogen Detection Project"/>
        </authorList>
    </citation>
    <scope>NUCLEOTIDE SEQUENCE</scope>
    <source>
        <strain evidence="3">CAVp300</strain>
    </source>
</reference>
<dbReference type="PANTHER" id="PTHR35024:SF4">
    <property type="entry name" value="POLYMER-FORMING CYTOSKELETAL PROTEIN"/>
    <property type="match status" value="1"/>
</dbReference>
<dbReference type="Proteomes" id="UP000867740">
    <property type="component" value="Unassembled WGS sequence"/>
</dbReference>
<sequence>MDRKYLLLNITLLVWLFALLAWCVGASTLAQSAGLLAFAFFSAFILRGLITGMFKKHKNSENQGAIVTTPSPDNQHPAQKETRTVIACDVHLEGNITSSSPVYVYGSVRGDINVKESLVNVMREGRVDGNINCQELIIDGTVTGQCTGDAVDIAENGTLTGTLAYHSLSVKQGGTFTGQAELRAPRHEQTNVVGLVLDATTDSVSKKVEEKRR</sequence>
<keyword evidence="2" id="KW-0812">Transmembrane</keyword>
<accession>A0A9P3T6K7</accession>
<feature type="transmembrane region" description="Helical" evidence="2">
    <location>
        <begin position="36"/>
        <end position="54"/>
    </location>
</feature>
<keyword evidence="2" id="KW-0472">Membrane</keyword>
<keyword evidence="2" id="KW-1133">Transmembrane helix</keyword>
<name>A0A9P3T6K7_KLUIN</name>
<dbReference type="RefSeq" id="WP_047372796.1">
    <property type="nucleotide sequence ID" value="NZ_CABMNU010000005.1"/>
</dbReference>
<proteinExistence type="inferred from homology"/>
<dbReference type="Pfam" id="PF04519">
    <property type="entry name" value="Bactofilin"/>
    <property type="match status" value="1"/>
</dbReference>
<protein>
    <submittedName>
        <fullName evidence="3">Ccm protein</fullName>
    </submittedName>
</protein>
<comment type="similarity">
    <text evidence="1">Belongs to the bactofilin family.</text>
</comment>
<evidence type="ECO:0000313" key="3">
    <source>
        <dbReference type="EMBL" id="HAT3580712.1"/>
    </source>
</evidence>